<dbReference type="RefSeq" id="WP_063677610.1">
    <property type="nucleotide sequence ID" value="NZ_LSEF01000033.1"/>
</dbReference>
<protein>
    <recommendedName>
        <fullName evidence="3">Transposase IS30-like HTH domain-containing protein</fullName>
    </recommendedName>
</protein>
<proteinExistence type="predicted"/>
<gene>
    <name evidence="1" type="ORF">AXW67_03860</name>
</gene>
<evidence type="ECO:0000313" key="1">
    <source>
        <dbReference type="EMBL" id="OAF18656.1"/>
    </source>
</evidence>
<organism evidence="1 2">
    <name type="scientific">Bradyrhizobium neotropicale</name>
    <dbReference type="NCBI Taxonomy" id="1497615"/>
    <lineage>
        <taxon>Bacteria</taxon>
        <taxon>Pseudomonadati</taxon>
        <taxon>Pseudomonadota</taxon>
        <taxon>Alphaproteobacteria</taxon>
        <taxon>Hyphomicrobiales</taxon>
        <taxon>Nitrobacteraceae</taxon>
        <taxon>Bradyrhizobium</taxon>
    </lineage>
</organism>
<comment type="caution">
    <text evidence="1">The sequence shown here is derived from an EMBL/GenBank/DDBJ whole genome shotgun (WGS) entry which is preliminary data.</text>
</comment>
<dbReference type="EMBL" id="LSEF01000033">
    <property type="protein sequence ID" value="OAF18656.1"/>
    <property type="molecule type" value="Genomic_DNA"/>
</dbReference>
<keyword evidence="2" id="KW-1185">Reference proteome</keyword>
<evidence type="ECO:0000313" key="2">
    <source>
        <dbReference type="Proteomes" id="UP000077173"/>
    </source>
</evidence>
<reference evidence="1 2" key="1">
    <citation type="submission" date="2016-02" db="EMBL/GenBank/DDBJ databases">
        <title>Draft genome sequence of the strain BR 10247T Bradyrhizobium neotropicale isolated from nodules of Centrolobium paraense.</title>
        <authorList>
            <person name="Simoes-Araujo J.L."/>
            <person name="Barauna A.C."/>
            <person name="Silva K."/>
            <person name="Zilli J.E."/>
        </authorList>
    </citation>
    <scope>NUCLEOTIDE SEQUENCE [LARGE SCALE GENOMIC DNA]</scope>
    <source>
        <strain evidence="1 2">BR 10247</strain>
    </source>
</reference>
<dbReference type="GeneID" id="32588043"/>
<name>A0A176ZFW0_9BRAD</name>
<evidence type="ECO:0008006" key="3">
    <source>
        <dbReference type="Google" id="ProtNLM"/>
    </source>
</evidence>
<sequence length="118" mass="12875">MGAVSLSALRADDLEIAVGVELIALLGKITIRSKDADRANPVPLAAPPVDFPISPVSSRLEDFAMKSSKPKEWTDIERKKLSAMIRRRFGAAEIAAALRRHTGSVKRIAREMGLILKK</sequence>
<accession>A0A176ZFW0</accession>
<dbReference type="AlphaFoldDB" id="A0A176ZFW0"/>
<dbReference type="Proteomes" id="UP000077173">
    <property type="component" value="Unassembled WGS sequence"/>
</dbReference>